<evidence type="ECO:0000313" key="1">
    <source>
        <dbReference type="EMBL" id="SEF88682.1"/>
    </source>
</evidence>
<dbReference type="EMBL" id="FNVP01000003">
    <property type="protein sequence ID" value="SEF88682.1"/>
    <property type="molecule type" value="Genomic_DNA"/>
</dbReference>
<protein>
    <submittedName>
        <fullName evidence="1">Uncharacterized protein</fullName>
    </submittedName>
</protein>
<keyword evidence="2" id="KW-1185">Reference proteome</keyword>
<evidence type="ECO:0000313" key="2">
    <source>
        <dbReference type="Proteomes" id="UP000236737"/>
    </source>
</evidence>
<dbReference type="AlphaFoldDB" id="A0A1H5VMY9"/>
<organism evidence="1 2">
    <name type="scientific">Flavobacterium urumqiense</name>
    <dbReference type="NCBI Taxonomy" id="935224"/>
    <lineage>
        <taxon>Bacteria</taxon>
        <taxon>Pseudomonadati</taxon>
        <taxon>Bacteroidota</taxon>
        <taxon>Flavobacteriia</taxon>
        <taxon>Flavobacteriales</taxon>
        <taxon>Flavobacteriaceae</taxon>
        <taxon>Flavobacterium</taxon>
    </lineage>
</organism>
<sequence>MVFVKFLTVVDFLGTVVDFFWIKTKFEFFLYKTRKIEINELIPAPPAIKPPRPLN</sequence>
<reference evidence="2" key="1">
    <citation type="submission" date="2016-10" db="EMBL/GenBank/DDBJ databases">
        <authorList>
            <person name="Varghese N."/>
            <person name="Submissions S."/>
        </authorList>
    </citation>
    <scope>NUCLEOTIDE SEQUENCE [LARGE SCALE GENOMIC DNA]</scope>
    <source>
        <strain evidence="2">CGMCC 1.9230</strain>
    </source>
</reference>
<dbReference type="Proteomes" id="UP000236737">
    <property type="component" value="Unassembled WGS sequence"/>
</dbReference>
<accession>A0A1H5VMY9</accession>
<name>A0A1H5VMY9_9FLAO</name>
<gene>
    <name evidence="1" type="ORF">SAMN04488130_103287</name>
</gene>
<proteinExistence type="predicted"/>